<name>A0A381YXK2_9ZZZZ</name>
<gene>
    <name evidence="1" type="ORF">METZ01_LOCUS134157</name>
</gene>
<protein>
    <submittedName>
        <fullName evidence="1">Uncharacterized protein</fullName>
    </submittedName>
</protein>
<dbReference type="AlphaFoldDB" id="A0A381YXK2"/>
<evidence type="ECO:0000313" key="1">
    <source>
        <dbReference type="EMBL" id="SVA81303.1"/>
    </source>
</evidence>
<organism evidence="1">
    <name type="scientific">marine metagenome</name>
    <dbReference type="NCBI Taxonomy" id="408172"/>
    <lineage>
        <taxon>unclassified sequences</taxon>
        <taxon>metagenomes</taxon>
        <taxon>ecological metagenomes</taxon>
    </lineage>
</organism>
<accession>A0A381YXK2</accession>
<dbReference type="EMBL" id="UINC01019224">
    <property type="protein sequence ID" value="SVA81303.1"/>
    <property type="molecule type" value="Genomic_DNA"/>
</dbReference>
<proteinExistence type="predicted"/>
<reference evidence="1" key="1">
    <citation type="submission" date="2018-05" db="EMBL/GenBank/DDBJ databases">
        <authorList>
            <person name="Lanie J.A."/>
            <person name="Ng W.-L."/>
            <person name="Kazmierczak K.M."/>
            <person name="Andrzejewski T.M."/>
            <person name="Davidsen T.M."/>
            <person name="Wayne K.J."/>
            <person name="Tettelin H."/>
            <person name="Glass J.I."/>
            <person name="Rusch D."/>
            <person name="Podicherti R."/>
            <person name="Tsui H.-C.T."/>
            <person name="Winkler M.E."/>
        </authorList>
    </citation>
    <scope>NUCLEOTIDE SEQUENCE</scope>
</reference>
<sequence>MGRGEKEDVSNLDLPDPLNPEITFYDTKGQKVTNQNEGVAKSVKTVLSYDNISIQQFILYGRGEILDPHGVDFRSNRNFYKFKKVPKDAFDNYIKYLKSKNTLYFTRARRLITE</sequence>